<dbReference type="PROSITE" id="PS00284">
    <property type="entry name" value="SERPIN"/>
    <property type="match status" value="1"/>
</dbReference>
<dbReference type="GO" id="GO:0004867">
    <property type="term" value="F:serine-type endopeptidase inhibitor activity"/>
    <property type="evidence" value="ECO:0007669"/>
    <property type="project" value="InterPro"/>
</dbReference>
<sequence length="421" mass="47428">MKNRYPIYFCIATAILLFSACKQNEVSPDNTPNVRALRTNEAQTVKNSTDFAFNVFHQLNEMQPADKNQFISPFSIAMAVAMTYNGANTTTKDGIKKALSMQGLTDEEQNSAFQSIADYLNGIDKTVTFSPANSIWYRKGLIPQTNFVETNQQYFDAEVNELDFTKNDAKNSINDWVKDKTKGKIDKIINQITGEQVMFLINAIYFKGTWTKKFDKSSTQEENFYLQSGSTVKKEFMRGNVSVNLYKDEDKVLVDLPYGNKQFTMTLIMPQNTQTIESLIEQSTTESFTKWLAESDSVTIDIKLPKFKFEGDYTKKEFNAILANLGMAEAFSDGADFSNLLVGFNRGDLQIDEVAHKTFVQVDETGTEAAAVTSIGIGYTTAAPPPPVYSFNRPFIYMIREKSSGVILFIGKMMNPTVEKY</sequence>
<organism evidence="3 4">
    <name type="scientific">Xanthocytophaga flava</name>
    <dbReference type="NCBI Taxonomy" id="3048013"/>
    <lineage>
        <taxon>Bacteria</taxon>
        <taxon>Pseudomonadati</taxon>
        <taxon>Bacteroidota</taxon>
        <taxon>Cytophagia</taxon>
        <taxon>Cytophagales</taxon>
        <taxon>Rhodocytophagaceae</taxon>
        <taxon>Xanthocytophaga</taxon>
    </lineage>
</organism>
<reference evidence="3" key="1">
    <citation type="submission" date="2023-05" db="EMBL/GenBank/DDBJ databases">
        <authorList>
            <person name="Zhang X."/>
        </authorList>
    </citation>
    <scope>NUCLEOTIDE SEQUENCE</scope>
    <source>
        <strain evidence="3">YF14B1</strain>
    </source>
</reference>
<evidence type="ECO:0000313" key="3">
    <source>
        <dbReference type="EMBL" id="MDJ1484566.1"/>
    </source>
</evidence>
<dbReference type="GO" id="GO:0005615">
    <property type="term" value="C:extracellular space"/>
    <property type="evidence" value="ECO:0007669"/>
    <property type="project" value="InterPro"/>
</dbReference>
<dbReference type="Gene3D" id="2.30.39.10">
    <property type="entry name" value="Alpha-1-antitrypsin, domain 1"/>
    <property type="match status" value="1"/>
</dbReference>
<dbReference type="PANTHER" id="PTHR11461">
    <property type="entry name" value="SERINE PROTEASE INHIBITOR, SERPIN"/>
    <property type="match status" value="1"/>
</dbReference>
<comment type="caution">
    <text evidence="3">The sequence shown here is derived from an EMBL/GenBank/DDBJ whole genome shotgun (WGS) entry which is preliminary data.</text>
</comment>
<dbReference type="PANTHER" id="PTHR11461:SF211">
    <property type="entry name" value="GH10112P-RELATED"/>
    <property type="match status" value="1"/>
</dbReference>
<dbReference type="InterPro" id="IPR023796">
    <property type="entry name" value="Serpin_dom"/>
</dbReference>
<evidence type="ECO:0000259" key="2">
    <source>
        <dbReference type="SMART" id="SM00093"/>
    </source>
</evidence>
<proteinExistence type="inferred from homology"/>
<dbReference type="EMBL" id="JASJOS010000015">
    <property type="protein sequence ID" value="MDJ1484566.1"/>
    <property type="molecule type" value="Genomic_DNA"/>
</dbReference>
<comment type="similarity">
    <text evidence="1">Belongs to the serpin family.</text>
</comment>
<dbReference type="Proteomes" id="UP001241110">
    <property type="component" value="Unassembled WGS sequence"/>
</dbReference>
<dbReference type="Pfam" id="PF00079">
    <property type="entry name" value="Serpin"/>
    <property type="match status" value="1"/>
</dbReference>
<dbReference type="InterPro" id="IPR042185">
    <property type="entry name" value="Serpin_sf_2"/>
</dbReference>
<dbReference type="CDD" id="cd19588">
    <property type="entry name" value="serpin_miropin-like"/>
    <property type="match status" value="1"/>
</dbReference>
<dbReference type="Gene3D" id="3.30.497.10">
    <property type="entry name" value="Antithrombin, subunit I, domain 2"/>
    <property type="match status" value="1"/>
</dbReference>
<dbReference type="PROSITE" id="PS51257">
    <property type="entry name" value="PROKAR_LIPOPROTEIN"/>
    <property type="match status" value="1"/>
</dbReference>
<dbReference type="InterPro" id="IPR042178">
    <property type="entry name" value="Serpin_sf_1"/>
</dbReference>
<dbReference type="InterPro" id="IPR036186">
    <property type="entry name" value="Serpin_sf"/>
</dbReference>
<accession>A0AAE3QTD4</accession>
<dbReference type="InterPro" id="IPR023795">
    <property type="entry name" value="Serpin_CS"/>
</dbReference>
<dbReference type="SUPFAM" id="SSF56574">
    <property type="entry name" value="Serpins"/>
    <property type="match status" value="1"/>
</dbReference>
<evidence type="ECO:0000256" key="1">
    <source>
        <dbReference type="RuleBase" id="RU000411"/>
    </source>
</evidence>
<dbReference type="RefSeq" id="WP_313986051.1">
    <property type="nucleotide sequence ID" value="NZ_JASJOS010000015.1"/>
</dbReference>
<gene>
    <name evidence="3" type="ORF">QNI16_28970</name>
</gene>
<dbReference type="SMART" id="SM00093">
    <property type="entry name" value="SERPIN"/>
    <property type="match status" value="1"/>
</dbReference>
<protein>
    <submittedName>
        <fullName evidence="3">Serpin family protein</fullName>
    </submittedName>
</protein>
<feature type="domain" description="Serpin" evidence="2">
    <location>
        <begin position="53"/>
        <end position="416"/>
    </location>
</feature>
<dbReference type="InterPro" id="IPR000215">
    <property type="entry name" value="Serpin_fam"/>
</dbReference>
<name>A0AAE3QTD4_9BACT</name>
<dbReference type="AlphaFoldDB" id="A0AAE3QTD4"/>
<evidence type="ECO:0000313" key="4">
    <source>
        <dbReference type="Proteomes" id="UP001241110"/>
    </source>
</evidence>